<sequence length="679" mass="76583">MSEACSSRSPLAQRATILTRVHTRAVHNRASPAGDAHRCAPVGVNSRACGEGGRHPSRSAKSGGSRGAECRIGTWNVRGGMKDKMDEMIDIMNERSLDALCLTETKRKGCDVDDLPGGMLALWSGVDLDERASGGVGVLLSSRFVSGVKAYCLVNPRLLWVRLKLGITRVFLVAAYAPVSSADPQELEKFWECVREILDLAEGNERIIMCGDLNGWVGTKRDGLEAVLGPYGDKRVNDAGRPIIDVCMERNLLVSNTLFHHKDIHTYTWGMNDQKSMIDLILIDSRLRNTIMDTRAYRGPTLETDHYLVISRFVGLFRKWRHWRVRTNFGELERIKCEKLEDVSVRSMYARLVEERLAKADFSDLDVDNDWDSMKESIVESAKEACGCAKRHITTKGDEWWDADVKSSVERKRKAWLDYVASLQQNDSMKEMKKEIYRLCKNETKALVKEKRERIKLKEEEKLTENFEANTKLFWREVKKSRGCSSASRMERIKSKAGDVLANPLEVLARWSEYFREMYDDIPDAGTTTESVTDSEESASEITLEEIEWSIRSLKNGKAGGIDSVSAEMIKYGGTCVRDAFLSLCNLCWRTGKVPKDWRRAVIVPLYKGKGSRMECASYRAISLISTASKVYTKIIEKRMRVVSDGLLWDAQGGFRNGRGWLCGRSSGTYCPDMGLMAN</sequence>
<evidence type="ECO:0000313" key="1">
    <source>
        <dbReference type="EMBL" id="KAJ0184166.1"/>
    </source>
</evidence>
<dbReference type="EMBL" id="CM034387">
    <property type="protein sequence ID" value="KAJ0184166.1"/>
    <property type="molecule type" value="Genomic_DNA"/>
</dbReference>
<evidence type="ECO:0000313" key="2">
    <source>
        <dbReference type="Proteomes" id="UP000824533"/>
    </source>
</evidence>
<comment type="caution">
    <text evidence="1">The sequence shown here is derived from an EMBL/GenBank/DDBJ whole genome shotgun (WGS) entry which is preliminary data.</text>
</comment>
<protein>
    <submittedName>
        <fullName evidence="1">Uncharacterized protein</fullName>
    </submittedName>
</protein>
<name>A0ACC1DJT5_9NEOP</name>
<keyword evidence="2" id="KW-1185">Reference proteome</keyword>
<proteinExistence type="predicted"/>
<accession>A0ACC1DJT5</accession>
<dbReference type="Proteomes" id="UP000824533">
    <property type="component" value="Linkage Group LG01"/>
</dbReference>
<reference evidence="1 2" key="1">
    <citation type="journal article" date="2021" name="Front. Genet.">
        <title>Chromosome-Level Genome Assembly Reveals Significant Gene Expansion in the Toll and IMD Signaling Pathways of Dendrolimus kikuchii.</title>
        <authorList>
            <person name="Zhou J."/>
            <person name="Wu P."/>
            <person name="Xiong Z."/>
            <person name="Liu N."/>
            <person name="Zhao N."/>
            <person name="Ji M."/>
            <person name="Qiu Y."/>
            <person name="Yang B."/>
        </authorList>
    </citation>
    <scope>NUCLEOTIDE SEQUENCE [LARGE SCALE GENOMIC DNA]</scope>
    <source>
        <strain evidence="1">Ann1</strain>
    </source>
</reference>
<gene>
    <name evidence="1" type="ORF">K1T71_000589</name>
</gene>
<organism evidence="1 2">
    <name type="scientific">Dendrolimus kikuchii</name>
    <dbReference type="NCBI Taxonomy" id="765133"/>
    <lineage>
        <taxon>Eukaryota</taxon>
        <taxon>Metazoa</taxon>
        <taxon>Ecdysozoa</taxon>
        <taxon>Arthropoda</taxon>
        <taxon>Hexapoda</taxon>
        <taxon>Insecta</taxon>
        <taxon>Pterygota</taxon>
        <taxon>Neoptera</taxon>
        <taxon>Endopterygota</taxon>
        <taxon>Lepidoptera</taxon>
        <taxon>Glossata</taxon>
        <taxon>Ditrysia</taxon>
        <taxon>Bombycoidea</taxon>
        <taxon>Lasiocampidae</taxon>
        <taxon>Dendrolimus</taxon>
    </lineage>
</organism>